<keyword evidence="3" id="KW-0862">Zinc</keyword>
<dbReference type="KEGG" id="ani:ANIA_08917"/>
<accession>C8VLJ6</accession>
<name>Q5AS13_EMENI</name>
<dbReference type="OMA" id="WADSGKR"/>
<keyword evidence="2" id="KW-0479">Metal-binding</keyword>
<evidence type="ECO:0000256" key="3">
    <source>
        <dbReference type="ARBA" id="ARBA00022833"/>
    </source>
</evidence>
<dbReference type="Pfam" id="PF04828">
    <property type="entry name" value="GFA"/>
    <property type="match status" value="2"/>
</dbReference>
<evidence type="ECO:0000313" key="6">
    <source>
        <dbReference type="EMBL" id="CBF84664.1"/>
    </source>
</evidence>
<dbReference type="GO" id="GO:0046872">
    <property type="term" value="F:metal ion binding"/>
    <property type="evidence" value="ECO:0007669"/>
    <property type="project" value="UniProtKB-KW"/>
</dbReference>
<keyword evidence="4" id="KW-0456">Lyase</keyword>
<dbReference type="GeneID" id="2868213"/>
<dbReference type="VEuPathDB" id="FungiDB:AN8917"/>
<dbReference type="SUPFAM" id="SSF51316">
    <property type="entry name" value="Mss4-like"/>
    <property type="match status" value="2"/>
</dbReference>
<dbReference type="EMBL" id="BN001307">
    <property type="protein sequence ID" value="CBF84664.1"/>
    <property type="molecule type" value="Genomic_DNA"/>
</dbReference>
<proteinExistence type="inferred from homology"/>
<evidence type="ECO:0000256" key="4">
    <source>
        <dbReference type="ARBA" id="ARBA00023239"/>
    </source>
</evidence>
<dbReference type="GO" id="GO:0016846">
    <property type="term" value="F:carbon-sulfur lyase activity"/>
    <property type="evidence" value="ECO:0007669"/>
    <property type="project" value="InterPro"/>
</dbReference>
<dbReference type="HOGENOM" id="CLU_038839_1_0_1"/>
<dbReference type="InterPro" id="IPR006913">
    <property type="entry name" value="CENP-V/GFA"/>
</dbReference>
<sequence>MSTKTLTIRCHCRSTHFALTVEPTSLPLRAHLCHCTLCRTTHGTTASYHAPLPEGVKPSFIAPSSWDNLTAYTPPGSGAKLYFCSTCGCQVGGTNVLGIWDTVVSIIEGGNEEDAIWVIDEHIYTEKGSTGDGGIAELLPRIGERELRVWNPDIKGTEFPTAGSGAAGRSASHNRQDDKLLAQCNCGGVSFTISRPREDFMNSPLSKGWIHPSFRTKWLALLDVCDDCRLLTGAHVTTWLFVPIDHITPSLPDDLVIGTMKRYESTPGTVSRTFCGTCGATVFCYYDKRGGIVDIATGILRAPEGVMLGDWAVWRTAKLGFKDDGRRYDKLFTEGLEKGAKEWGRRVHGEVIDFQGGPATD</sequence>
<protein>
    <submittedName>
        <fullName evidence="6">DUF636 domain protein (AFU_orthologue AFUA_2G12650)</fullName>
    </submittedName>
</protein>
<dbReference type="PANTHER" id="PTHR33337:SF31">
    <property type="entry name" value="DUF636 DOMAIN PROTEIN (AFU_ORTHOLOGUE AFUA_2G12650)"/>
    <property type="match status" value="1"/>
</dbReference>
<dbReference type="RefSeq" id="XP_682186.1">
    <property type="nucleotide sequence ID" value="XM_677094.1"/>
</dbReference>
<evidence type="ECO:0000256" key="1">
    <source>
        <dbReference type="ARBA" id="ARBA00005495"/>
    </source>
</evidence>
<evidence type="ECO:0000313" key="7">
    <source>
        <dbReference type="Proteomes" id="UP000000560"/>
    </source>
</evidence>
<dbReference type="PROSITE" id="PS51891">
    <property type="entry name" value="CENP_V_GFA"/>
    <property type="match status" value="1"/>
</dbReference>
<gene>
    <name evidence="6" type="ORF">ANIA_08917</name>
</gene>
<reference evidence="7" key="1">
    <citation type="journal article" date="2005" name="Nature">
        <title>Sequencing of Aspergillus nidulans and comparative analysis with A. fumigatus and A. oryzae.</title>
        <authorList>
            <person name="Galagan J.E."/>
            <person name="Calvo S.E."/>
            <person name="Cuomo C."/>
            <person name="Ma L.J."/>
            <person name="Wortman J.R."/>
            <person name="Batzoglou S."/>
            <person name="Lee S.I."/>
            <person name="Basturkmen M."/>
            <person name="Spevak C.C."/>
            <person name="Clutterbuck J."/>
            <person name="Kapitonov V."/>
            <person name="Jurka J."/>
            <person name="Scazzocchio C."/>
            <person name="Farman M."/>
            <person name="Butler J."/>
            <person name="Purcell S."/>
            <person name="Harris S."/>
            <person name="Braus G.H."/>
            <person name="Draht O."/>
            <person name="Busch S."/>
            <person name="D'Enfert C."/>
            <person name="Bouchier C."/>
            <person name="Goldman G.H."/>
            <person name="Bell-Pedersen D."/>
            <person name="Griffiths-Jones S."/>
            <person name="Doonan J.H."/>
            <person name="Yu J."/>
            <person name="Vienken K."/>
            <person name="Pain A."/>
            <person name="Freitag M."/>
            <person name="Selker E.U."/>
            <person name="Archer D.B."/>
            <person name="Penalva M.A."/>
            <person name="Oakley B.R."/>
            <person name="Momany M."/>
            <person name="Tanaka T."/>
            <person name="Kumagai T."/>
            <person name="Asai K."/>
            <person name="Machida M."/>
            <person name="Nierman W.C."/>
            <person name="Denning D.W."/>
            <person name="Caddick M."/>
            <person name="Hynes M."/>
            <person name="Paoletti M."/>
            <person name="Fischer R."/>
            <person name="Miller B."/>
            <person name="Dyer P."/>
            <person name="Sachs M.S."/>
            <person name="Osmani S.A."/>
            <person name="Birren B.W."/>
        </authorList>
    </citation>
    <scope>NUCLEOTIDE SEQUENCE [LARGE SCALE GENOMIC DNA]</scope>
    <source>
        <strain evidence="7">FGSC A4 / ATCC 38163 / CBS 112.46 / NRRL 194 / M139</strain>
    </source>
</reference>
<dbReference type="Gene3D" id="3.90.1590.10">
    <property type="entry name" value="glutathione-dependent formaldehyde- activating enzyme (gfa)"/>
    <property type="match status" value="2"/>
</dbReference>
<reference evidence="7" key="2">
    <citation type="journal article" date="2009" name="Fungal Genet. Biol.">
        <title>The 2008 update of the Aspergillus nidulans genome annotation: a community effort.</title>
        <authorList>
            <person name="Wortman J.R."/>
            <person name="Gilsenan J.M."/>
            <person name="Joardar V."/>
            <person name="Deegan J."/>
            <person name="Clutterbuck J."/>
            <person name="Andersen M.R."/>
            <person name="Archer D."/>
            <person name="Bencina M."/>
            <person name="Braus G."/>
            <person name="Coutinho P."/>
            <person name="von Dohren H."/>
            <person name="Doonan J."/>
            <person name="Driessen A.J."/>
            <person name="Durek P."/>
            <person name="Espeso E."/>
            <person name="Fekete E."/>
            <person name="Flipphi M."/>
            <person name="Estrada C.G."/>
            <person name="Geysens S."/>
            <person name="Goldman G."/>
            <person name="de Groot P.W."/>
            <person name="Hansen K."/>
            <person name="Harris S.D."/>
            <person name="Heinekamp T."/>
            <person name="Helmstaedt K."/>
            <person name="Henrissat B."/>
            <person name="Hofmann G."/>
            <person name="Homan T."/>
            <person name="Horio T."/>
            <person name="Horiuchi H."/>
            <person name="James S."/>
            <person name="Jones M."/>
            <person name="Karaffa L."/>
            <person name="Karanyi Z."/>
            <person name="Kato M."/>
            <person name="Keller N."/>
            <person name="Kelly D.E."/>
            <person name="Kiel J.A."/>
            <person name="Kim J.M."/>
            <person name="van der Klei I.J."/>
            <person name="Klis F.M."/>
            <person name="Kovalchuk A."/>
            <person name="Krasevec N."/>
            <person name="Kubicek C.P."/>
            <person name="Liu B."/>
            <person name="Maccabe A."/>
            <person name="Meyer V."/>
            <person name="Mirabito P."/>
            <person name="Miskei M."/>
            <person name="Mos M."/>
            <person name="Mullins J."/>
            <person name="Nelson D.R."/>
            <person name="Nielsen J."/>
            <person name="Oakley B.R."/>
            <person name="Osmani S.A."/>
            <person name="Pakula T."/>
            <person name="Paszewski A."/>
            <person name="Paulsen I."/>
            <person name="Pilsyk S."/>
            <person name="Pocsi I."/>
            <person name="Punt P.J."/>
            <person name="Ram A.F."/>
            <person name="Ren Q."/>
            <person name="Robellet X."/>
            <person name="Robson G."/>
            <person name="Seiboth B."/>
            <person name="van Solingen P."/>
            <person name="Specht T."/>
            <person name="Sun J."/>
            <person name="Taheri-Talesh N."/>
            <person name="Takeshita N."/>
            <person name="Ussery D."/>
            <person name="vanKuyk P.A."/>
            <person name="Visser H."/>
            <person name="van de Vondervoort P.J."/>
            <person name="de Vries R.P."/>
            <person name="Walton J."/>
            <person name="Xiang X."/>
            <person name="Xiong Y."/>
            <person name="Zeng A.P."/>
            <person name="Brandt B.W."/>
            <person name="Cornell M.J."/>
            <person name="van den Hondel C.A."/>
            <person name="Visser J."/>
            <person name="Oliver S.G."/>
            <person name="Turner G."/>
        </authorList>
    </citation>
    <scope>GENOME REANNOTATION</scope>
    <source>
        <strain evidence="7">FGSC A4 / ATCC 38163 / CBS 112.46 / NRRL 194 / M139</strain>
    </source>
</reference>
<dbReference type="eggNOG" id="ENOG502SH4K">
    <property type="taxonomic scope" value="Eukaryota"/>
</dbReference>
<dbReference type="Proteomes" id="UP000000560">
    <property type="component" value="Chromosome VII"/>
</dbReference>
<keyword evidence="7" id="KW-1185">Reference proteome</keyword>
<evidence type="ECO:0000259" key="5">
    <source>
        <dbReference type="PROSITE" id="PS51891"/>
    </source>
</evidence>
<dbReference type="InterPro" id="IPR011057">
    <property type="entry name" value="Mss4-like_sf"/>
</dbReference>
<feature type="domain" description="CENP-V/GFA" evidence="5">
    <location>
        <begin position="6"/>
        <end position="125"/>
    </location>
</feature>
<organism evidence="6 7">
    <name type="scientific">Emericella nidulans (strain FGSC A4 / ATCC 38163 / CBS 112.46 / NRRL 194 / M139)</name>
    <name type="common">Aspergillus nidulans</name>
    <dbReference type="NCBI Taxonomy" id="227321"/>
    <lineage>
        <taxon>Eukaryota</taxon>
        <taxon>Fungi</taxon>
        <taxon>Dikarya</taxon>
        <taxon>Ascomycota</taxon>
        <taxon>Pezizomycotina</taxon>
        <taxon>Eurotiomycetes</taxon>
        <taxon>Eurotiomycetidae</taxon>
        <taxon>Eurotiales</taxon>
        <taxon>Aspergillaceae</taxon>
        <taxon>Aspergillus</taxon>
        <taxon>Aspergillus subgen. Nidulantes</taxon>
    </lineage>
</organism>
<comment type="similarity">
    <text evidence="1">Belongs to the Gfa family.</text>
</comment>
<dbReference type="PANTHER" id="PTHR33337">
    <property type="entry name" value="GFA DOMAIN-CONTAINING PROTEIN"/>
    <property type="match status" value="1"/>
</dbReference>
<dbReference type="OrthoDB" id="5422068at2759"/>
<dbReference type="InParanoid" id="Q5AS13"/>
<dbReference type="AlphaFoldDB" id="Q5AS13"/>
<evidence type="ECO:0000256" key="2">
    <source>
        <dbReference type="ARBA" id="ARBA00022723"/>
    </source>
</evidence>
<accession>Q5AS13</accession>